<dbReference type="PROSITE" id="PS00618">
    <property type="entry name" value="RECF_2"/>
    <property type="match status" value="1"/>
</dbReference>
<evidence type="ECO:0000256" key="3">
    <source>
        <dbReference type="ARBA" id="ARBA00020170"/>
    </source>
</evidence>
<feature type="domain" description="RecF/RecN/SMC N-terminal" evidence="11">
    <location>
        <begin position="3"/>
        <end position="336"/>
    </location>
</feature>
<dbReference type="GO" id="GO:0003697">
    <property type="term" value="F:single-stranded DNA binding"/>
    <property type="evidence" value="ECO:0007669"/>
    <property type="project" value="UniProtKB-UniRule"/>
</dbReference>
<dbReference type="HAMAP" id="MF_00365">
    <property type="entry name" value="RecF"/>
    <property type="match status" value="1"/>
</dbReference>
<dbReference type="GO" id="GO:0000731">
    <property type="term" value="P:DNA synthesis involved in DNA repair"/>
    <property type="evidence" value="ECO:0007669"/>
    <property type="project" value="TreeGrafter"/>
</dbReference>
<dbReference type="PANTHER" id="PTHR32182">
    <property type="entry name" value="DNA REPLICATION AND REPAIR PROTEIN RECF"/>
    <property type="match status" value="1"/>
</dbReference>
<dbReference type="SUPFAM" id="SSF52540">
    <property type="entry name" value="P-loop containing nucleoside triphosphate hydrolases"/>
    <property type="match status" value="1"/>
</dbReference>
<dbReference type="AlphaFoldDB" id="A0A4P7C1H3"/>
<dbReference type="InterPro" id="IPR003395">
    <property type="entry name" value="RecF/RecN/SMC_N"/>
</dbReference>
<feature type="binding site" evidence="9">
    <location>
        <begin position="30"/>
        <end position="37"/>
    </location>
    <ligand>
        <name>ATP</name>
        <dbReference type="ChEBI" id="CHEBI:30616"/>
    </ligand>
</feature>
<keyword evidence="5 9" id="KW-0235">DNA replication</keyword>
<keyword evidence="8 9" id="KW-0238">DNA-binding</keyword>
<evidence type="ECO:0000256" key="10">
    <source>
        <dbReference type="RuleBase" id="RU000578"/>
    </source>
</evidence>
<keyword evidence="6 9" id="KW-0547">Nucleotide-binding</keyword>
<dbReference type="PANTHER" id="PTHR32182:SF0">
    <property type="entry name" value="DNA REPLICATION AND REPAIR PROTEIN RECF"/>
    <property type="match status" value="1"/>
</dbReference>
<dbReference type="KEGG" id="nwr:E3U44_04095"/>
<accession>A0A4P7C1H3</accession>
<dbReference type="InterPro" id="IPR042174">
    <property type="entry name" value="RecF_2"/>
</dbReference>
<keyword evidence="9 10" id="KW-0742">SOS response</keyword>
<evidence type="ECO:0000256" key="1">
    <source>
        <dbReference type="ARBA" id="ARBA00004496"/>
    </source>
</evidence>
<comment type="similarity">
    <text evidence="2 9 10">Belongs to the RecF family.</text>
</comment>
<organism evidence="12 13">
    <name type="scientific">Nitrosococcus wardiae</name>
    <dbReference type="NCBI Taxonomy" id="1814290"/>
    <lineage>
        <taxon>Bacteria</taxon>
        <taxon>Pseudomonadati</taxon>
        <taxon>Pseudomonadota</taxon>
        <taxon>Gammaproteobacteria</taxon>
        <taxon>Chromatiales</taxon>
        <taxon>Chromatiaceae</taxon>
        <taxon>Nitrosococcus</taxon>
    </lineage>
</organism>
<evidence type="ECO:0000256" key="2">
    <source>
        <dbReference type="ARBA" id="ARBA00008016"/>
    </source>
</evidence>
<evidence type="ECO:0000256" key="4">
    <source>
        <dbReference type="ARBA" id="ARBA00022490"/>
    </source>
</evidence>
<dbReference type="OrthoDB" id="9803889at2"/>
<comment type="subcellular location">
    <subcellularLocation>
        <location evidence="1 9 10">Cytoplasm</location>
    </subcellularLocation>
</comment>
<dbReference type="InterPro" id="IPR018078">
    <property type="entry name" value="DNA-binding_RecF_CS"/>
</dbReference>
<name>A0A4P7C1H3_9GAMM</name>
<dbReference type="NCBIfam" id="TIGR00611">
    <property type="entry name" value="recf"/>
    <property type="match status" value="1"/>
</dbReference>
<comment type="function">
    <text evidence="9 10">The RecF protein is involved in DNA metabolism; it is required for DNA replication and normal SOS inducibility. RecF binds preferentially to single-stranded, linear DNA. It also seems to bind ATP.</text>
</comment>
<reference evidence="12 13" key="1">
    <citation type="submission" date="2019-03" db="EMBL/GenBank/DDBJ databases">
        <title>The genome sequence of Nitrosococcus wardiae strain D1FHST reveals the archetypal metabolic capacity of ammonia-oxidizing Gammaproteobacteria.</title>
        <authorList>
            <person name="Wang L."/>
            <person name="Lim C.K."/>
            <person name="Hanson T.E."/>
            <person name="Dang H."/>
            <person name="Klotz M.G."/>
        </authorList>
    </citation>
    <scope>NUCLEOTIDE SEQUENCE [LARGE SCALE GENOMIC DNA]</scope>
    <source>
        <strain evidence="12 13">D1FHS</strain>
    </source>
</reference>
<sequence length="362" mass="41558">MHIAHLDIRNFRNLEHIEFYPAKGLNIFTGANGSGKTSLLEAIYLLGLGRSFRSPQLASVVRGNMKSLRVVARVKQATDASQVVGVEFNSTGFRARINGNTVKRRSQLAALLPLLYMSSYSHILLDGGPRYRRQWLDWGLFHLEANFRDLWWRYHRTLKQRNHVLKTQMPSWRREIDAWDKELATYGEQVTSFREAILSQLQDNVSQLFAVLAHQLRPVTMEFKRGWSRTTTLGQILKATLDYDRAAGYTRYGPHRAEVAFYAGGKDVRDILSRGQQKVFCYSLALGQVELLCKIKEQHCIFLIDDFTSELDADHRSRVLALLNQLGIQVFVTTVETLDNELKAYPDAQQFHVELGKLKKMV</sequence>
<evidence type="ECO:0000259" key="11">
    <source>
        <dbReference type="Pfam" id="PF02463"/>
    </source>
</evidence>
<dbReference type="GO" id="GO:0009432">
    <property type="term" value="P:SOS response"/>
    <property type="evidence" value="ECO:0007669"/>
    <property type="project" value="UniProtKB-UniRule"/>
</dbReference>
<dbReference type="Gene3D" id="3.40.50.300">
    <property type="entry name" value="P-loop containing nucleotide triphosphate hydrolases"/>
    <property type="match status" value="1"/>
</dbReference>
<dbReference type="GO" id="GO:0006260">
    <property type="term" value="P:DNA replication"/>
    <property type="evidence" value="ECO:0007669"/>
    <property type="project" value="UniProtKB-UniRule"/>
</dbReference>
<keyword evidence="7 9" id="KW-0067">ATP-binding</keyword>
<dbReference type="GO" id="GO:0006302">
    <property type="term" value="P:double-strand break repair"/>
    <property type="evidence" value="ECO:0007669"/>
    <property type="project" value="TreeGrafter"/>
</dbReference>
<keyword evidence="13" id="KW-1185">Reference proteome</keyword>
<dbReference type="GO" id="GO:0005737">
    <property type="term" value="C:cytoplasm"/>
    <property type="evidence" value="ECO:0007669"/>
    <property type="project" value="UniProtKB-SubCell"/>
</dbReference>
<dbReference type="EMBL" id="CP038033">
    <property type="protein sequence ID" value="QBQ56438.1"/>
    <property type="molecule type" value="Genomic_DNA"/>
</dbReference>
<evidence type="ECO:0000256" key="7">
    <source>
        <dbReference type="ARBA" id="ARBA00022840"/>
    </source>
</evidence>
<evidence type="ECO:0000256" key="6">
    <source>
        <dbReference type="ARBA" id="ARBA00022741"/>
    </source>
</evidence>
<dbReference type="Gene3D" id="1.20.1050.90">
    <property type="entry name" value="RecF/RecN/SMC, N-terminal domain"/>
    <property type="match status" value="1"/>
</dbReference>
<dbReference type="GO" id="GO:0005524">
    <property type="term" value="F:ATP binding"/>
    <property type="evidence" value="ECO:0007669"/>
    <property type="project" value="UniProtKB-UniRule"/>
</dbReference>
<evidence type="ECO:0000256" key="8">
    <source>
        <dbReference type="ARBA" id="ARBA00023125"/>
    </source>
</evidence>
<evidence type="ECO:0000313" key="13">
    <source>
        <dbReference type="Proteomes" id="UP000294325"/>
    </source>
</evidence>
<gene>
    <name evidence="9 12" type="primary">recF</name>
    <name evidence="12" type="ORF">E3U44_04095</name>
</gene>
<dbReference type="InterPro" id="IPR001238">
    <property type="entry name" value="DNA-binding_RecF"/>
</dbReference>
<keyword evidence="9 10" id="KW-0227">DNA damage</keyword>
<dbReference type="Proteomes" id="UP000294325">
    <property type="component" value="Chromosome"/>
</dbReference>
<dbReference type="Pfam" id="PF02463">
    <property type="entry name" value="SMC_N"/>
    <property type="match status" value="1"/>
</dbReference>
<dbReference type="InterPro" id="IPR027417">
    <property type="entry name" value="P-loop_NTPase"/>
</dbReference>
<evidence type="ECO:0000256" key="9">
    <source>
        <dbReference type="HAMAP-Rule" id="MF_00365"/>
    </source>
</evidence>
<keyword evidence="9 10" id="KW-0234">DNA repair</keyword>
<proteinExistence type="inferred from homology"/>
<protein>
    <recommendedName>
        <fullName evidence="3 9">DNA replication and repair protein RecF</fullName>
    </recommendedName>
</protein>
<evidence type="ECO:0000313" key="12">
    <source>
        <dbReference type="EMBL" id="QBQ56438.1"/>
    </source>
</evidence>
<evidence type="ECO:0000256" key="5">
    <source>
        <dbReference type="ARBA" id="ARBA00022705"/>
    </source>
</evidence>
<keyword evidence="4 9" id="KW-0963">Cytoplasm</keyword>